<dbReference type="EMBL" id="JADIMZ010000058">
    <property type="protein sequence ID" value="MBO8432420.1"/>
    <property type="molecule type" value="Genomic_DNA"/>
</dbReference>
<dbReference type="InterPro" id="IPR010982">
    <property type="entry name" value="Lambda_DNA-bd_dom_sf"/>
</dbReference>
<dbReference type="PROSITE" id="PS50943">
    <property type="entry name" value="HTH_CROC1"/>
    <property type="match status" value="1"/>
</dbReference>
<dbReference type="AlphaFoldDB" id="A0A9D9DT17"/>
<reference evidence="3" key="1">
    <citation type="submission" date="2020-10" db="EMBL/GenBank/DDBJ databases">
        <authorList>
            <person name="Gilroy R."/>
        </authorList>
    </citation>
    <scope>NUCLEOTIDE SEQUENCE</scope>
    <source>
        <strain evidence="3">2889</strain>
    </source>
</reference>
<sequence length="107" mass="12180">MSNPEIISALGQRFKEYRLANRLTQQEAAEKAGVSLITLRQFENGKSYNINMGNFLALLRIVGCLEQVNELLPEMPVSAYAMEKLLKNKPKRIRHGRQHTQRNAVGK</sequence>
<evidence type="ECO:0000256" key="1">
    <source>
        <dbReference type="SAM" id="MobiDB-lite"/>
    </source>
</evidence>
<organism evidence="3 4">
    <name type="scientific">Candidatus Pullibacteroides excrementavium</name>
    <dbReference type="NCBI Taxonomy" id="2840905"/>
    <lineage>
        <taxon>Bacteria</taxon>
        <taxon>Pseudomonadati</taxon>
        <taxon>Bacteroidota</taxon>
        <taxon>Bacteroidia</taxon>
        <taxon>Bacteroidales</taxon>
        <taxon>Candidatus Pullibacteroides</taxon>
    </lineage>
</organism>
<protein>
    <submittedName>
        <fullName evidence="3">Helix-turn-helix transcriptional regulator</fullName>
    </submittedName>
</protein>
<dbReference type="Proteomes" id="UP000823612">
    <property type="component" value="Unassembled WGS sequence"/>
</dbReference>
<evidence type="ECO:0000313" key="4">
    <source>
        <dbReference type="Proteomes" id="UP000823612"/>
    </source>
</evidence>
<reference evidence="3" key="2">
    <citation type="journal article" date="2021" name="PeerJ">
        <title>Extensive microbial diversity within the chicken gut microbiome revealed by metagenomics and culture.</title>
        <authorList>
            <person name="Gilroy R."/>
            <person name="Ravi A."/>
            <person name="Getino M."/>
            <person name="Pursley I."/>
            <person name="Horton D.L."/>
            <person name="Alikhan N.F."/>
            <person name="Baker D."/>
            <person name="Gharbi K."/>
            <person name="Hall N."/>
            <person name="Watson M."/>
            <person name="Adriaenssens E.M."/>
            <person name="Foster-Nyarko E."/>
            <person name="Jarju S."/>
            <person name="Secka A."/>
            <person name="Antonio M."/>
            <person name="Oren A."/>
            <person name="Chaudhuri R.R."/>
            <person name="La Ragione R."/>
            <person name="Hildebrand F."/>
            <person name="Pallen M.J."/>
        </authorList>
    </citation>
    <scope>NUCLEOTIDE SEQUENCE</scope>
    <source>
        <strain evidence="3">2889</strain>
    </source>
</reference>
<proteinExistence type="predicted"/>
<feature type="region of interest" description="Disordered" evidence="1">
    <location>
        <begin position="88"/>
        <end position="107"/>
    </location>
</feature>
<comment type="caution">
    <text evidence="3">The sequence shown here is derived from an EMBL/GenBank/DDBJ whole genome shotgun (WGS) entry which is preliminary data.</text>
</comment>
<dbReference type="CDD" id="cd00093">
    <property type="entry name" value="HTH_XRE"/>
    <property type="match status" value="1"/>
</dbReference>
<gene>
    <name evidence="3" type="ORF">IAB08_03890</name>
</gene>
<feature type="domain" description="HTH cro/C1-type" evidence="2">
    <location>
        <begin position="14"/>
        <end position="68"/>
    </location>
</feature>
<evidence type="ECO:0000313" key="3">
    <source>
        <dbReference type="EMBL" id="MBO8432420.1"/>
    </source>
</evidence>
<dbReference type="Pfam" id="PF01381">
    <property type="entry name" value="HTH_3"/>
    <property type="match status" value="1"/>
</dbReference>
<accession>A0A9D9DT17</accession>
<dbReference type="InterPro" id="IPR001387">
    <property type="entry name" value="Cro/C1-type_HTH"/>
</dbReference>
<dbReference type="GO" id="GO:0003677">
    <property type="term" value="F:DNA binding"/>
    <property type="evidence" value="ECO:0007669"/>
    <property type="project" value="InterPro"/>
</dbReference>
<dbReference type="SUPFAM" id="SSF47413">
    <property type="entry name" value="lambda repressor-like DNA-binding domains"/>
    <property type="match status" value="1"/>
</dbReference>
<dbReference type="Gene3D" id="1.10.260.40">
    <property type="entry name" value="lambda repressor-like DNA-binding domains"/>
    <property type="match status" value="1"/>
</dbReference>
<dbReference type="SMART" id="SM00530">
    <property type="entry name" value="HTH_XRE"/>
    <property type="match status" value="1"/>
</dbReference>
<feature type="compositionally biased region" description="Basic residues" evidence="1">
    <location>
        <begin position="88"/>
        <end position="100"/>
    </location>
</feature>
<name>A0A9D9DT17_9BACT</name>
<evidence type="ECO:0000259" key="2">
    <source>
        <dbReference type="PROSITE" id="PS50943"/>
    </source>
</evidence>